<proteinExistence type="predicted"/>
<dbReference type="Proteomes" id="UP000676169">
    <property type="component" value="Chromosome"/>
</dbReference>
<protein>
    <submittedName>
        <fullName evidence="1">Uncharacterized protein</fullName>
    </submittedName>
</protein>
<evidence type="ECO:0000313" key="1">
    <source>
        <dbReference type="EMBL" id="QUE53221.1"/>
    </source>
</evidence>
<sequence>MSDELSSSLATGPAPHEDFTIRQLVELNRIVEEGGEVVAFQNDGSVVRIRRNALDTFLDRYGHLHPGDFKENEGCDWQEALSSLAEE</sequence>
<evidence type="ECO:0000313" key="2">
    <source>
        <dbReference type="Proteomes" id="UP000676169"/>
    </source>
</evidence>
<dbReference type="AlphaFoldDB" id="A0A975J3B6"/>
<name>A0A975J3B6_9BACT</name>
<accession>A0A975J3B6</accession>
<reference evidence="1" key="1">
    <citation type="submission" date="2021-04" db="EMBL/GenBank/DDBJ databases">
        <title>Luteolibacter sp. 32A isolated from the skin of an Anderson's salamander (Ambystoma andersonii).</title>
        <authorList>
            <person name="Spergser J."/>
            <person name="Busse H.-J."/>
        </authorList>
    </citation>
    <scope>NUCLEOTIDE SEQUENCE</scope>
    <source>
        <strain evidence="1">32A</strain>
    </source>
</reference>
<keyword evidence="2" id="KW-1185">Reference proteome</keyword>
<organism evidence="1 2">
    <name type="scientific">Luteolibacter ambystomatis</name>
    <dbReference type="NCBI Taxonomy" id="2824561"/>
    <lineage>
        <taxon>Bacteria</taxon>
        <taxon>Pseudomonadati</taxon>
        <taxon>Verrucomicrobiota</taxon>
        <taxon>Verrucomicrobiia</taxon>
        <taxon>Verrucomicrobiales</taxon>
        <taxon>Verrucomicrobiaceae</taxon>
        <taxon>Luteolibacter</taxon>
    </lineage>
</organism>
<dbReference type="EMBL" id="CP073100">
    <property type="protein sequence ID" value="QUE53221.1"/>
    <property type="molecule type" value="Genomic_DNA"/>
</dbReference>
<dbReference type="RefSeq" id="WP_211634563.1">
    <property type="nucleotide sequence ID" value="NZ_CP073100.1"/>
</dbReference>
<gene>
    <name evidence="1" type="ORF">KBB96_10045</name>
</gene>
<dbReference type="KEGG" id="lamb:KBB96_10045"/>